<accession>A0ABP9TJB9</accession>
<comment type="caution">
    <text evidence="3">The sequence shown here is derived from an EMBL/GenBank/DDBJ whole genome shotgun (WGS) entry which is preliminary data.</text>
</comment>
<evidence type="ECO:0000313" key="4">
    <source>
        <dbReference type="Proteomes" id="UP001501257"/>
    </source>
</evidence>
<dbReference type="InterPro" id="IPR008863">
    <property type="entry name" value="Toxic_anion-R_TelA"/>
</dbReference>
<dbReference type="EMBL" id="BAABLK010000015">
    <property type="protein sequence ID" value="GAA5226246.1"/>
    <property type="molecule type" value="Genomic_DNA"/>
</dbReference>
<feature type="region of interest" description="Disordered" evidence="2">
    <location>
        <begin position="389"/>
        <end position="409"/>
    </location>
</feature>
<dbReference type="Proteomes" id="UP001501257">
    <property type="component" value="Unassembled WGS sequence"/>
</dbReference>
<gene>
    <name evidence="3" type="ORF">GCM10025778_07770</name>
</gene>
<evidence type="ECO:0000256" key="2">
    <source>
        <dbReference type="SAM" id="MobiDB-lite"/>
    </source>
</evidence>
<name>A0ABP9TJB9_9MICC</name>
<reference evidence="4" key="1">
    <citation type="journal article" date="2019" name="Int. J. Syst. Evol. Microbiol.">
        <title>The Global Catalogue of Microorganisms (GCM) 10K type strain sequencing project: providing services to taxonomists for standard genome sequencing and annotation.</title>
        <authorList>
            <consortium name="The Broad Institute Genomics Platform"/>
            <consortium name="The Broad Institute Genome Sequencing Center for Infectious Disease"/>
            <person name="Wu L."/>
            <person name="Ma J."/>
        </authorList>
    </citation>
    <scope>NUCLEOTIDE SEQUENCE [LARGE SCALE GENOMIC DNA]</scope>
    <source>
        <strain evidence="4">JCM 18952</strain>
    </source>
</reference>
<dbReference type="Pfam" id="PF05816">
    <property type="entry name" value="TelA"/>
    <property type="match status" value="1"/>
</dbReference>
<dbReference type="PANTHER" id="PTHR38432:SF1">
    <property type="entry name" value="TELA-LIKE PROTEIN SAOUHSC_01408"/>
    <property type="match status" value="1"/>
</dbReference>
<proteinExistence type="inferred from homology"/>
<keyword evidence="4" id="KW-1185">Reference proteome</keyword>
<protein>
    <submittedName>
        <fullName evidence="3">Toxic anion resistance protein</fullName>
    </submittedName>
</protein>
<feature type="region of interest" description="Disordered" evidence="2">
    <location>
        <begin position="1"/>
        <end position="20"/>
    </location>
</feature>
<dbReference type="RefSeq" id="WP_210100447.1">
    <property type="nucleotide sequence ID" value="NZ_BAABLK010000015.1"/>
</dbReference>
<organism evidence="3 4">
    <name type="scientific">Paeniglutamicibacter antarcticus</name>
    <dbReference type="NCBI Taxonomy" id="494023"/>
    <lineage>
        <taxon>Bacteria</taxon>
        <taxon>Bacillati</taxon>
        <taxon>Actinomycetota</taxon>
        <taxon>Actinomycetes</taxon>
        <taxon>Micrococcales</taxon>
        <taxon>Micrococcaceae</taxon>
        <taxon>Paeniglutamicibacter</taxon>
    </lineage>
</organism>
<comment type="similarity">
    <text evidence="1">Belongs to the TelA family.</text>
</comment>
<dbReference type="PANTHER" id="PTHR38432">
    <property type="entry name" value="TELA-LIKE PROTEIN SAOUHSC_01408"/>
    <property type="match status" value="1"/>
</dbReference>
<feature type="compositionally biased region" description="Polar residues" evidence="2">
    <location>
        <begin position="1"/>
        <end position="15"/>
    </location>
</feature>
<sequence length="409" mass="44512">MSNPLDLESNSSPQVENPLELQPPMPVAEVEVLAPQKVGGMVLVDADAQKKHAENAKSFLDDLVATPLQSPEFQTKLAQLTRLGEGTMQQASAASNRMLQRPAAALAATGADPASRTGNTLAQLRQIVSELDPKRHDLTGKKRILKFLPGGSAIQRYFLKYESAQEQLNAITKALKGGQDELRQDNAAIQTERDALWAAMGQLANYAVLAGQLGDGLERRIEELRNADLMDDATTLEVEALFYVRQRHQDLLTQMAVSIQGYLALDVVKKNNSELIKGVDRALDTTLAALRVAVIVAQALAQQKIVLAQIDALNSTTSDMIVATSELLRSQGAAIHQQAAQATIDTAKLQQAFDNVFQAMDEIDRFKVEAGQSMKQTVQVLEGQVTRARHQLERSHASDGATSHPRKNS</sequence>
<evidence type="ECO:0000313" key="3">
    <source>
        <dbReference type="EMBL" id="GAA5226246.1"/>
    </source>
</evidence>
<evidence type="ECO:0000256" key="1">
    <source>
        <dbReference type="ARBA" id="ARBA00005541"/>
    </source>
</evidence>